<protein>
    <recommendedName>
        <fullName evidence="2">histidine kinase</fullName>
        <ecNumber evidence="2">2.7.13.3</ecNumber>
    </recommendedName>
</protein>
<keyword evidence="5" id="KW-0418">Kinase</keyword>
<organism evidence="5 6">
    <name type="scientific">Candidatus Magnetoglobus multicellularis str. Araruama</name>
    <dbReference type="NCBI Taxonomy" id="890399"/>
    <lineage>
        <taxon>Bacteria</taxon>
        <taxon>Pseudomonadati</taxon>
        <taxon>Thermodesulfobacteriota</taxon>
        <taxon>Desulfobacteria</taxon>
        <taxon>Desulfobacterales</taxon>
        <taxon>Desulfobacteraceae</taxon>
        <taxon>Candidatus Magnetoglobus</taxon>
    </lineage>
</organism>
<dbReference type="EC" id="2.7.13.3" evidence="2"/>
<keyword evidence="5" id="KW-0808">Transferase</keyword>
<dbReference type="InterPro" id="IPR036890">
    <property type="entry name" value="HATPase_C_sf"/>
</dbReference>
<dbReference type="Pfam" id="PF02518">
    <property type="entry name" value="HATPase_c"/>
    <property type="match status" value="1"/>
</dbReference>
<dbReference type="PANTHER" id="PTHR43065">
    <property type="entry name" value="SENSOR HISTIDINE KINASE"/>
    <property type="match status" value="1"/>
</dbReference>
<dbReference type="PROSITE" id="PS50109">
    <property type="entry name" value="HIS_KIN"/>
    <property type="match status" value="1"/>
</dbReference>
<accession>A0A1V1NXG1</accession>
<dbReference type="AlphaFoldDB" id="A0A1V1NXG1"/>
<dbReference type="EMBL" id="ATBP01001451">
    <property type="protein sequence ID" value="ETR67302.1"/>
    <property type="molecule type" value="Genomic_DNA"/>
</dbReference>
<keyword evidence="3" id="KW-0597">Phosphoprotein</keyword>
<dbReference type="CDD" id="cd00082">
    <property type="entry name" value="HisKA"/>
    <property type="match status" value="1"/>
</dbReference>
<dbReference type="PANTHER" id="PTHR43065:SF50">
    <property type="entry name" value="HISTIDINE KINASE"/>
    <property type="match status" value="1"/>
</dbReference>
<dbReference type="InterPro" id="IPR005467">
    <property type="entry name" value="His_kinase_dom"/>
</dbReference>
<dbReference type="Proteomes" id="UP000189670">
    <property type="component" value="Unassembled WGS sequence"/>
</dbReference>
<proteinExistence type="predicted"/>
<sequence>MVAGIAHEINNPLSFVLNNLHIIKTDFTEIGDVLHKYQAGVGSPAEIQCFKNDIQISQGLEELTDVIQTSYDGIKRIQEIILNMRNFTRLDNKRSYVNLYEGIESALMILHHKLKNRITVEKKFHPIPETYCVCGQLIQVFMNLLNNAADAIIDQGVITIKGFEQNQQIILLFTDTGSGIPSENIDRLFEPFFTTKDKGHGLGLGLSIVHSIITNHKGTITVDSGPKKTTFRIALPVDSGAGSG</sequence>
<reference evidence="6" key="1">
    <citation type="submission" date="2012-11" db="EMBL/GenBank/DDBJ databases">
        <authorList>
            <person name="Lucero-Rivera Y.E."/>
            <person name="Tovar-Ramirez D."/>
        </authorList>
    </citation>
    <scope>NUCLEOTIDE SEQUENCE [LARGE SCALE GENOMIC DNA]</scope>
    <source>
        <strain evidence="6">Araruama</strain>
    </source>
</reference>
<dbReference type="SUPFAM" id="SSF55874">
    <property type="entry name" value="ATPase domain of HSP90 chaperone/DNA topoisomerase II/histidine kinase"/>
    <property type="match status" value="1"/>
</dbReference>
<evidence type="ECO:0000313" key="6">
    <source>
        <dbReference type="Proteomes" id="UP000189670"/>
    </source>
</evidence>
<dbReference type="PRINTS" id="PR00344">
    <property type="entry name" value="BCTRLSENSOR"/>
</dbReference>
<comment type="catalytic activity">
    <reaction evidence="1">
        <text>ATP + protein L-histidine = ADP + protein N-phospho-L-histidine.</text>
        <dbReference type="EC" id="2.7.13.3"/>
    </reaction>
</comment>
<comment type="caution">
    <text evidence="5">The sequence shown here is derived from an EMBL/GenBank/DDBJ whole genome shotgun (WGS) entry which is preliminary data.</text>
</comment>
<gene>
    <name evidence="5" type="ORF">OMM_05205</name>
</gene>
<name>A0A1V1NXG1_9BACT</name>
<dbReference type="InterPro" id="IPR004358">
    <property type="entry name" value="Sig_transdc_His_kin-like_C"/>
</dbReference>
<dbReference type="InterPro" id="IPR003594">
    <property type="entry name" value="HATPase_dom"/>
</dbReference>
<evidence type="ECO:0000256" key="2">
    <source>
        <dbReference type="ARBA" id="ARBA00012438"/>
    </source>
</evidence>
<dbReference type="InterPro" id="IPR036097">
    <property type="entry name" value="HisK_dim/P_sf"/>
</dbReference>
<evidence type="ECO:0000313" key="5">
    <source>
        <dbReference type="EMBL" id="ETR67302.1"/>
    </source>
</evidence>
<evidence type="ECO:0000256" key="3">
    <source>
        <dbReference type="ARBA" id="ARBA00022553"/>
    </source>
</evidence>
<dbReference type="SUPFAM" id="SSF47384">
    <property type="entry name" value="Homodimeric domain of signal transducing histidine kinase"/>
    <property type="match status" value="1"/>
</dbReference>
<dbReference type="GO" id="GO:0000155">
    <property type="term" value="F:phosphorelay sensor kinase activity"/>
    <property type="evidence" value="ECO:0007669"/>
    <property type="project" value="InterPro"/>
</dbReference>
<dbReference type="Gene3D" id="1.10.287.130">
    <property type="match status" value="1"/>
</dbReference>
<dbReference type="SMART" id="SM00387">
    <property type="entry name" value="HATPase_c"/>
    <property type="match status" value="1"/>
</dbReference>
<feature type="domain" description="Histidine kinase" evidence="4">
    <location>
        <begin position="4"/>
        <end position="239"/>
    </location>
</feature>
<dbReference type="Gene3D" id="3.30.565.10">
    <property type="entry name" value="Histidine kinase-like ATPase, C-terminal domain"/>
    <property type="match status" value="1"/>
</dbReference>
<evidence type="ECO:0000256" key="1">
    <source>
        <dbReference type="ARBA" id="ARBA00000085"/>
    </source>
</evidence>
<evidence type="ECO:0000259" key="4">
    <source>
        <dbReference type="PROSITE" id="PS50109"/>
    </source>
</evidence>
<dbReference type="InterPro" id="IPR003661">
    <property type="entry name" value="HisK_dim/P_dom"/>
</dbReference>